<dbReference type="GO" id="GO:0009982">
    <property type="term" value="F:pseudouridine synthase activity"/>
    <property type="evidence" value="ECO:0007669"/>
    <property type="project" value="InterPro"/>
</dbReference>
<sequence>MKEIEINSNEAGQRFDKFLGKYLDQAPKSFLYKMLRKKNITLNGKKAAGNEILALGDNVKLFFSDETIKKFSKTSEEVFRPVQKNTAKSKVKLNVLYEDENVIFLNKPVGMLSQKANREDTSLVEYLIEYLLDSGQVTREELKTFHPAVCNRLDRNTSGIVAGGKTLSALQILNEMFRTRSLEKYYLCLVSGKIKDGQRICGYLKKNTKTNKVSVTKEKRETKEALPIETEYTPLFVSDHVTLLKVHLITGKTHQIRAHLAAIGHPIIGDYKYGDFKINEAYKKKYGLKTQLLHAYQLCFPDVELVKNLPNRQIIAPVPDLFKKICIDKGVNNNGCMEFKRSSGFDL</sequence>
<evidence type="ECO:0000259" key="7">
    <source>
        <dbReference type="Pfam" id="PF00849"/>
    </source>
</evidence>
<reference evidence="9 11" key="2">
    <citation type="journal article" date="2019" name="Science, e1252229">
        <title>Invertible promoters mediate bacterial phase variation, antibiotic resistance, and host adaptation in the gut.</title>
        <authorList>
            <person name="Jiang X."/>
            <person name="Hall A.B."/>
            <person name="Arthur T.D."/>
            <person name="Plichta D.R."/>
            <person name="Covington C.T."/>
            <person name="Poyet M."/>
            <person name="Crothers J."/>
            <person name="Moses P.L."/>
            <person name="Tolonen A.C."/>
            <person name="Vlamakis H."/>
            <person name="Alm E.J."/>
            <person name="Xavier R.J."/>
        </authorList>
    </citation>
    <scope>NUCLEOTIDE SEQUENCE [LARGE SCALE GENOMIC DNA]</scope>
    <source>
        <strain evidence="9">Aa_0143</strain>
        <strain evidence="11">aa_0143</strain>
    </source>
</reference>
<evidence type="ECO:0000256" key="3">
    <source>
        <dbReference type="ARBA" id="ARBA00023235"/>
    </source>
</evidence>
<dbReference type="PANTHER" id="PTHR21600">
    <property type="entry name" value="MITOCHONDRIAL RNA PSEUDOURIDINE SYNTHASE"/>
    <property type="match status" value="1"/>
</dbReference>
<dbReference type="RefSeq" id="WP_004845090.1">
    <property type="nucleotide sequence ID" value="NZ_CATXVX010000006.1"/>
</dbReference>
<comment type="catalytic activity">
    <reaction evidence="1">
        <text>a uridine in RNA = a pseudouridine in RNA</text>
        <dbReference type="Rhea" id="RHEA:48348"/>
        <dbReference type="Rhea" id="RHEA-COMP:12068"/>
        <dbReference type="Rhea" id="RHEA-COMP:12069"/>
        <dbReference type="ChEBI" id="CHEBI:65314"/>
        <dbReference type="ChEBI" id="CHEBI:65315"/>
    </reaction>
</comment>
<dbReference type="GO" id="GO:0003723">
    <property type="term" value="F:RNA binding"/>
    <property type="evidence" value="ECO:0007669"/>
    <property type="project" value="UniProtKB-KW"/>
</dbReference>
<evidence type="ECO:0000256" key="6">
    <source>
        <dbReference type="PROSITE-ProRule" id="PRU00182"/>
    </source>
</evidence>
<organism evidence="8 10">
    <name type="scientific">[Ruminococcus] torques</name>
    <dbReference type="NCBI Taxonomy" id="33039"/>
    <lineage>
        <taxon>Bacteria</taxon>
        <taxon>Bacillati</taxon>
        <taxon>Bacillota</taxon>
        <taxon>Clostridia</taxon>
        <taxon>Lachnospirales</taxon>
        <taxon>Lachnospiraceae</taxon>
        <taxon>Mediterraneibacter</taxon>
    </lineage>
</organism>
<evidence type="ECO:0000256" key="2">
    <source>
        <dbReference type="ARBA" id="ARBA00010876"/>
    </source>
</evidence>
<dbReference type="GO" id="GO:0006396">
    <property type="term" value="P:RNA processing"/>
    <property type="evidence" value="ECO:0007669"/>
    <property type="project" value="UniProtKB-ARBA"/>
</dbReference>
<dbReference type="Proteomes" id="UP000095787">
    <property type="component" value="Unassembled WGS sequence"/>
</dbReference>
<dbReference type="Pfam" id="PF00849">
    <property type="entry name" value="PseudoU_synth_2"/>
    <property type="match status" value="1"/>
</dbReference>
<name>A0A173YL88_9FIRM</name>
<keyword evidence="3 8" id="KW-0413">Isomerase</keyword>
<keyword evidence="6" id="KW-0694">RNA-binding</keyword>
<dbReference type="EMBL" id="CYZO01000004">
    <property type="protein sequence ID" value="CUN64911.1"/>
    <property type="molecule type" value="Genomic_DNA"/>
</dbReference>
<dbReference type="Gene3D" id="3.30.2350.10">
    <property type="entry name" value="Pseudouridine synthase"/>
    <property type="match status" value="1"/>
</dbReference>
<dbReference type="EMBL" id="RCYR01000013">
    <property type="protein sequence ID" value="RYS79952.1"/>
    <property type="molecule type" value="Genomic_DNA"/>
</dbReference>
<evidence type="ECO:0000256" key="1">
    <source>
        <dbReference type="ARBA" id="ARBA00000073"/>
    </source>
</evidence>
<dbReference type="InterPro" id="IPR036986">
    <property type="entry name" value="S4_RNA-bd_sf"/>
</dbReference>
<proteinExistence type="inferred from homology"/>
<dbReference type="InterPro" id="IPR050188">
    <property type="entry name" value="RluA_PseudoU_synthase"/>
</dbReference>
<dbReference type="GeneID" id="97328707"/>
<dbReference type="Proteomes" id="UP000292665">
    <property type="component" value="Unassembled WGS sequence"/>
</dbReference>
<dbReference type="SUPFAM" id="SSF55120">
    <property type="entry name" value="Pseudouridine synthase"/>
    <property type="match status" value="1"/>
</dbReference>
<dbReference type="InterPro" id="IPR006145">
    <property type="entry name" value="PsdUridine_synth_RsuA/RluA"/>
</dbReference>
<gene>
    <name evidence="8" type="primary">rluC</name>
    <name evidence="9" type="ORF">EAI93_07745</name>
    <name evidence="8" type="ORF">ERS852456_00458</name>
</gene>
<protein>
    <recommendedName>
        <fullName evidence="4">RNA pseudouridylate synthase</fullName>
    </recommendedName>
    <alternativeName>
        <fullName evidence="5">RNA-uridine isomerase</fullName>
    </alternativeName>
</protein>
<accession>A0A173YL88</accession>
<dbReference type="Gene3D" id="3.10.290.10">
    <property type="entry name" value="RNA-binding S4 domain"/>
    <property type="match status" value="1"/>
</dbReference>
<reference evidence="8 10" key="1">
    <citation type="submission" date="2015-09" db="EMBL/GenBank/DDBJ databases">
        <authorList>
            <consortium name="Pathogen Informatics"/>
        </authorList>
    </citation>
    <scope>NUCLEOTIDE SEQUENCE [LARGE SCALE GENOMIC DNA]</scope>
    <source>
        <strain evidence="8 10">2789STDY5834841</strain>
    </source>
</reference>
<evidence type="ECO:0000256" key="4">
    <source>
        <dbReference type="ARBA" id="ARBA00031870"/>
    </source>
</evidence>
<evidence type="ECO:0000313" key="10">
    <source>
        <dbReference type="Proteomes" id="UP000095787"/>
    </source>
</evidence>
<evidence type="ECO:0000256" key="5">
    <source>
        <dbReference type="ARBA" id="ARBA00033164"/>
    </source>
</evidence>
<dbReference type="GO" id="GO:0001522">
    <property type="term" value="P:pseudouridine synthesis"/>
    <property type="evidence" value="ECO:0007669"/>
    <property type="project" value="InterPro"/>
</dbReference>
<evidence type="ECO:0000313" key="11">
    <source>
        <dbReference type="Proteomes" id="UP000292665"/>
    </source>
</evidence>
<comment type="similarity">
    <text evidence="2">Belongs to the pseudouridine synthase RluA family.</text>
</comment>
<evidence type="ECO:0000313" key="8">
    <source>
        <dbReference type="EMBL" id="CUN64911.1"/>
    </source>
</evidence>
<dbReference type="AlphaFoldDB" id="A0A173YL88"/>
<evidence type="ECO:0000313" key="9">
    <source>
        <dbReference type="EMBL" id="RYS79952.1"/>
    </source>
</evidence>
<dbReference type="PROSITE" id="PS50889">
    <property type="entry name" value="S4"/>
    <property type="match status" value="1"/>
</dbReference>
<dbReference type="CDD" id="cd02869">
    <property type="entry name" value="PseudoU_synth_RluA_like"/>
    <property type="match status" value="1"/>
</dbReference>
<feature type="domain" description="Pseudouridine synthase RsuA/RluA-like" evidence="7">
    <location>
        <begin position="101"/>
        <end position="262"/>
    </location>
</feature>
<dbReference type="GO" id="GO:0140098">
    <property type="term" value="F:catalytic activity, acting on RNA"/>
    <property type="evidence" value="ECO:0007669"/>
    <property type="project" value="UniProtKB-ARBA"/>
</dbReference>
<dbReference type="PANTHER" id="PTHR21600:SF83">
    <property type="entry name" value="PSEUDOURIDYLATE SYNTHASE RPUSD4, MITOCHONDRIAL"/>
    <property type="match status" value="1"/>
</dbReference>
<dbReference type="InterPro" id="IPR020103">
    <property type="entry name" value="PsdUridine_synth_cat_dom_sf"/>
</dbReference>